<sequence length="410" mass="47694">MRSIYFLAFWAMGLLTVSAQTDFRPGFIITHSMDTIHGLLDYRGEIRNMRICTFKNSPEEPSKEFLPGDIYGYRFNAGKYYVSKEVDTEALKETVFVEFLLKGISNLYYYNSLNYRAYFLESEDSGLLELRKNEIEIEKNGKIFTGEDNRYLGILSYAFSDCPEIRKDVFQTGLTHKSLIDITHKYHDYKCSDEVCVIYEKKLPVLRIEWKPTIGYAINGIAFNNSEYEQINSDIEQVDFRMSSSPLAGLGINFIVPRWNEKLTFLVNVSFNKDYFYGTQFQRHPGYAINSYYHINNDNLLSSFSLKYTYPKYKFRPEVFAGVYGQSILNSHIRFYLERAFLNSVYTSEENPELFKKFSGGITGGLGLEYVLLNKFRAFSNFSILYGMSLNTYEMETVFTSFRLSTGLTF</sequence>
<dbReference type="AlphaFoldDB" id="A0A0E9LXM3"/>
<dbReference type="RefSeq" id="WP_062124774.1">
    <property type="nucleotide sequence ID" value="NZ_BAZW01000017.1"/>
</dbReference>
<keyword evidence="1" id="KW-0732">Signal</keyword>
<dbReference type="Proteomes" id="UP000032900">
    <property type="component" value="Unassembled WGS sequence"/>
</dbReference>
<keyword evidence="3" id="KW-1185">Reference proteome</keyword>
<reference evidence="2 3" key="1">
    <citation type="journal article" date="2015" name="Microbes Environ.">
        <title>Distribution and evolution of nitrogen fixation genes in the phylum bacteroidetes.</title>
        <authorList>
            <person name="Inoue J."/>
            <person name="Oshima K."/>
            <person name="Suda W."/>
            <person name="Sakamoto M."/>
            <person name="Iino T."/>
            <person name="Noda S."/>
            <person name="Hongoh Y."/>
            <person name="Hattori M."/>
            <person name="Ohkuma M."/>
        </authorList>
    </citation>
    <scope>NUCLEOTIDE SEQUENCE [LARGE SCALE GENOMIC DNA]</scope>
    <source>
        <strain evidence="2">JCM 15548</strain>
    </source>
</reference>
<evidence type="ECO:0000313" key="2">
    <source>
        <dbReference type="EMBL" id="GAO30048.1"/>
    </source>
</evidence>
<evidence type="ECO:0000313" key="3">
    <source>
        <dbReference type="Proteomes" id="UP000032900"/>
    </source>
</evidence>
<comment type="caution">
    <text evidence="2">The sequence shown here is derived from an EMBL/GenBank/DDBJ whole genome shotgun (WGS) entry which is preliminary data.</text>
</comment>
<proteinExistence type="predicted"/>
<name>A0A0E9LXM3_9BACT</name>
<feature type="chain" id="PRO_5002428769" description="Outer membrane protein beta-barrel domain-containing protein" evidence="1">
    <location>
        <begin position="20"/>
        <end position="410"/>
    </location>
</feature>
<evidence type="ECO:0000256" key="1">
    <source>
        <dbReference type="SAM" id="SignalP"/>
    </source>
</evidence>
<dbReference type="EMBL" id="BAZW01000017">
    <property type="protein sequence ID" value="GAO30048.1"/>
    <property type="molecule type" value="Genomic_DNA"/>
</dbReference>
<dbReference type="OrthoDB" id="815717at2"/>
<organism evidence="2 3">
    <name type="scientific">Geofilum rubicundum JCM 15548</name>
    <dbReference type="NCBI Taxonomy" id="1236989"/>
    <lineage>
        <taxon>Bacteria</taxon>
        <taxon>Pseudomonadati</taxon>
        <taxon>Bacteroidota</taxon>
        <taxon>Bacteroidia</taxon>
        <taxon>Marinilabiliales</taxon>
        <taxon>Marinilabiliaceae</taxon>
        <taxon>Geofilum</taxon>
    </lineage>
</organism>
<gene>
    <name evidence="2" type="ORF">JCM15548_12292</name>
</gene>
<accession>A0A0E9LXM3</accession>
<evidence type="ECO:0008006" key="4">
    <source>
        <dbReference type="Google" id="ProtNLM"/>
    </source>
</evidence>
<feature type="signal peptide" evidence="1">
    <location>
        <begin position="1"/>
        <end position="19"/>
    </location>
</feature>
<protein>
    <recommendedName>
        <fullName evidence="4">Outer membrane protein beta-barrel domain-containing protein</fullName>
    </recommendedName>
</protein>
<dbReference type="STRING" id="1236989.JCM15548_12292"/>